<gene>
    <name evidence="2" type="ORF">GSR61_01860</name>
</gene>
<protein>
    <submittedName>
        <fullName evidence="2">Uncharacterized protein</fullName>
    </submittedName>
</protein>
<organism evidence="2 3">
    <name type="scientific">Lactobacillus crispatus</name>
    <dbReference type="NCBI Taxonomy" id="47770"/>
    <lineage>
        <taxon>Bacteria</taxon>
        <taxon>Bacillati</taxon>
        <taxon>Bacillota</taxon>
        <taxon>Bacilli</taxon>
        <taxon>Lactobacillales</taxon>
        <taxon>Lactobacillaceae</taxon>
        <taxon>Lactobacillus</taxon>
    </lineage>
</organism>
<evidence type="ECO:0000313" key="3">
    <source>
        <dbReference type="Proteomes" id="UP000464915"/>
    </source>
</evidence>
<dbReference type="EMBL" id="CP047142">
    <property type="protein sequence ID" value="QHQ67448.1"/>
    <property type="molecule type" value="Genomic_DNA"/>
</dbReference>
<dbReference type="AlphaFoldDB" id="A0AB37DE79"/>
<accession>A0AB37DE79</accession>
<reference evidence="2 3" key="1">
    <citation type="submission" date="2019-12" db="EMBL/GenBank/DDBJ databases">
        <title>Complete Genome Sequences of Lactobacillus strains, C25 and P38, Isolated from Chicken Cecum.</title>
        <authorList>
            <person name="Hassan H.M."/>
            <person name="Mendoza M."/>
            <person name="Rezvani M."/>
            <person name="Koci M.D."/>
            <person name="Dickey A.N."/>
            <person name="Scholl E.H."/>
        </authorList>
    </citation>
    <scope>NUCLEOTIDE SEQUENCE [LARGE SCALE GENOMIC DNA]</scope>
    <source>
        <strain evidence="2 3">C25</strain>
    </source>
</reference>
<keyword evidence="1" id="KW-0472">Membrane</keyword>
<name>A0AB37DE79_9LACO</name>
<evidence type="ECO:0000256" key="1">
    <source>
        <dbReference type="SAM" id="Phobius"/>
    </source>
</evidence>
<dbReference type="Proteomes" id="UP000464915">
    <property type="component" value="Chromosome"/>
</dbReference>
<keyword evidence="1" id="KW-1133">Transmembrane helix</keyword>
<evidence type="ECO:0000313" key="2">
    <source>
        <dbReference type="EMBL" id="QHQ67448.1"/>
    </source>
</evidence>
<feature type="transmembrane region" description="Helical" evidence="1">
    <location>
        <begin position="55"/>
        <end position="74"/>
    </location>
</feature>
<feature type="transmembrane region" description="Helical" evidence="1">
    <location>
        <begin position="12"/>
        <end position="35"/>
    </location>
</feature>
<keyword evidence="1" id="KW-0812">Transmembrane</keyword>
<sequence>MKKHAIKYNLVMGIIYLFIILIGFAAVTKLILILLNQPIYHTLIPVILLKIQNLHRASSVGIATIIITFLLFFFKAWLFEEKLVAIDNIVKTWQLRHFMRKKYNSIFNSSLKYTYIAIDDISSDITCMLRIPSSWADAQDFKISLPALFEYITNQNPNYTFSNFERIGNYYKAKGTIIK</sequence>
<proteinExistence type="predicted"/>
<dbReference type="RefSeq" id="WP_065990074.1">
    <property type="nucleotide sequence ID" value="NZ_CP047142.1"/>
</dbReference>